<sequence length="144" mass="14139">TSSVQASHVAATFGGATSATATASASAEEATAAVRGSNEPNLPPAAVHAAVARPVSVGRQCPVTSTGSTAVVVNTGHSRATVQTAIAVFTNSAPTSSPLLASQMSPNAGSRPSRMVSAPCPSHPSRSPQPATIFTPAAGNSHLQ</sequence>
<evidence type="ECO:0000313" key="3">
    <source>
        <dbReference type="Proteomes" id="UP000626109"/>
    </source>
</evidence>
<name>A0A813L6P8_POLGL</name>
<protein>
    <submittedName>
        <fullName evidence="2">Uncharacterized protein</fullName>
    </submittedName>
</protein>
<accession>A0A813L6P8</accession>
<reference evidence="2" key="1">
    <citation type="submission" date="2021-02" db="EMBL/GenBank/DDBJ databases">
        <authorList>
            <person name="Dougan E. K."/>
            <person name="Rhodes N."/>
            <person name="Thang M."/>
            <person name="Chan C."/>
        </authorList>
    </citation>
    <scope>NUCLEOTIDE SEQUENCE</scope>
</reference>
<feature type="non-terminal residue" evidence="2">
    <location>
        <position position="1"/>
    </location>
</feature>
<proteinExistence type="predicted"/>
<dbReference type="Proteomes" id="UP000626109">
    <property type="component" value="Unassembled WGS sequence"/>
</dbReference>
<dbReference type="AlphaFoldDB" id="A0A813L6P8"/>
<evidence type="ECO:0000256" key="1">
    <source>
        <dbReference type="SAM" id="MobiDB-lite"/>
    </source>
</evidence>
<evidence type="ECO:0000313" key="2">
    <source>
        <dbReference type="EMBL" id="CAE8719177.1"/>
    </source>
</evidence>
<organism evidence="2 3">
    <name type="scientific">Polarella glacialis</name>
    <name type="common">Dinoflagellate</name>
    <dbReference type="NCBI Taxonomy" id="89957"/>
    <lineage>
        <taxon>Eukaryota</taxon>
        <taxon>Sar</taxon>
        <taxon>Alveolata</taxon>
        <taxon>Dinophyceae</taxon>
        <taxon>Suessiales</taxon>
        <taxon>Suessiaceae</taxon>
        <taxon>Polarella</taxon>
    </lineage>
</organism>
<feature type="compositionally biased region" description="Polar residues" evidence="1">
    <location>
        <begin position="93"/>
        <end position="110"/>
    </location>
</feature>
<dbReference type="EMBL" id="CAJNNW010033485">
    <property type="protein sequence ID" value="CAE8719177.1"/>
    <property type="molecule type" value="Genomic_DNA"/>
</dbReference>
<gene>
    <name evidence="2" type="ORF">PGLA2088_LOCUS40496</name>
</gene>
<comment type="caution">
    <text evidence="2">The sequence shown here is derived from an EMBL/GenBank/DDBJ whole genome shotgun (WGS) entry which is preliminary data.</text>
</comment>
<feature type="non-terminal residue" evidence="2">
    <location>
        <position position="144"/>
    </location>
</feature>
<feature type="region of interest" description="Disordered" evidence="1">
    <location>
        <begin position="93"/>
        <end position="144"/>
    </location>
</feature>